<dbReference type="PANTHER" id="PTHR43000">
    <property type="entry name" value="DTDP-D-GLUCOSE 4,6-DEHYDRATASE-RELATED"/>
    <property type="match status" value="1"/>
</dbReference>
<evidence type="ECO:0000256" key="1">
    <source>
        <dbReference type="ARBA" id="ARBA00007637"/>
    </source>
</evidence>
<dbReference type="InterPro" id="IPR001509">
    <property type="entry name" value="Epimerase_deHydtase"/>
</dbReference>
<dbReference type="AlphaFoldDB" id="A0A0G0RA69"/>
<dbReference type="PATRIC" id="fig|1618405.3.peg.768"/>
<protein>
    <submittedName>
        <fullName evidence="3">Nucleoside-diphosphate-sugar epimerase</fullName>
    </submittedName>
</protein>
<proteinExistence type="inferred from homology"/>
<dbReference type="SUPFAM" id="SSF51735">
    <property type="entry name" value="NAD(P)-binding Rossmann-fold domains"/>
    <property type="match status" value="1"/>
</dbReference>
<dbReference type="Pfam" id="PF01370">
    <property type="entry name" value="Epimerase"/>
    <property type="match status" value="1"/>
</dbReference>
<accession>A0A0G0RA69</accession>
<gene>
    <name evidence="3" type="ORF">UT84_C0023G0007</name>
</gene>
<comment type="caution">
    <text evidence="3">The sequence shown here is derived from an EMBL/GenBank/DDBJ whole genome shotgun (WGS) entry which is preliminary data.</text>
</comment>
<evidence type="ECO:0000313" key="4">
    <source>
        <dbReference type="Proteomes" id="UP000034531"/>
    </source>
</evidence>
<dbReference type="Gene3D" id="3.40.50.720">
    <property type="entry name" value="NAD(P)-binding Rossmann-like Domain"/>
    <property type="match status" value="1"/>
</dbReference>
<evidence type="ECO:0000313" key="3">
    <source>
        <dbReference type="EMBL" id="KKR49599.1"/>
    </source>
</evidence>
<evidence type="ECO:0000259" key="2">
    <source>
        <dbReference type="Pfam" id="PF01370"/>
    </source>
</evidence>
<dbReference type="Gene3D" id="3.90.25.10">
    <property type="entry name" value="UDP-galactose 4-epimerase, domain 1"/>
    <property type="match status" value="1"/>
</dbReference>
<name>A0A0G0RA69_9BACT</name>
<organism evidence="3 4">
    <name type="scientific">Candidatus Curtissbacteria bacterium GW2011_GWA1_40_16</name>
    <dbReference type="NCBI Taxonomy" id="1618405"/>
    <lineage>
        <taxon>Bacteria</taxon>
        <taxon>Candidatus Curtissiibacteriota</taxon>
    </lineage>
</organism>
<dbReference type="EMBL" id="LBYI01000023">
    <property type="protein sequence ID" value="KKR49599.1"/>
    <property type="molecule type" value="Genomic_DNA"/>
</dbReference>
<dbReference type="Proteomes" id="UP000034531">
    <property type="component" value="Unassembled WGS sequence"/>
</dbReference>
<dbReference type="InterPro" id="IPR036291">
    <property type="entry name" value="NAD(P)-bd_dom_sf"/>
</dbReference>
<feature type="domain" description="NAD-dependent epimerase/dehydratase" evidence="2">
    <location>
        <begin position="8"/>
        <end position="239"/>
    </location>
</feature>
<comment type="similarity">
    <text evidence="1">Belongs to the NAD(P)-dependent epimerase/dehydratase family.</text>
</comment>
<reference evidence="3 4" key="1">
    <citation type="journal article" date="2015" name="Nature">
        <title>rRNA introns, odd ribosomes, and small enigmatic genomes across a large radiation of phyla.</title>
        <authorList>
            <person name="Brown C.T."/>
            <person name="Hug L.A."/>
            <person name="Thomas B.C."/>
            <person name="Sharon I."/>
            <person name="Castelle C.J."/>
            <person name="Singh A."/>
            <person name="Wilkins M.J."/>
            <person name="Williams K.H."/>
            <person name="Banfield J.F."/>
        </authorList>
    </citation>
    <scope>NUCLEOTIDE SEQUENCE [LARGE SCALE GENOMIC DNA]</scope>
</reference>
<sequence>MFTNKNKIVITGGAGFIGSNLANKLNNLGQKVFVIDDLSKGKKEFLDNGINLVVAKVQSKQAATTLRKIKPDFVVHLAAQSSLAKSLKDPQSDFGKNLFPIVPLLDLSREIKVNKFVFASSAAVFGITDKLPISESDRKEPLSPYGLSKLTCEHYLEFVNRHFNLPYTTLRFANVYGPNQNSTAEGGVVAIFISEVLSGISPVIYGDGKQTRDFIYVEDTTDAIITSLLSDISGDFNVGTARETSINQLLEIICKATGVKVLGHHETGHEFGTAKNALSYEKIESHLNWKPRTTLEDGIRLTLKYFNEKSV</sequence>